<keyword evidence="1" id="KW-0812">Transmembrane</keyword>
<gene>
    <name evidence="2" type="ORF">SGGMMB4_04456</name>
</gene>
<evidence type="ECO:0000256" key="1">
    <source>
        <dbReference type="SAM" id="Phobius"/>
    </source>
</evidence>
<dbReference type="RefSeq" id="WP_279379406.1">
    <property type="nucleotide sequence ID" value="NC_007712.1"/>
</dbReference>
<keyword evidence="1" id="KW-0472">Membrane</keyword>
<dbReference type="AlphaFoldDB" id="A0A193QLY8"/>
<evidence type="ECO:0000313" key="2">
    <source>
        <dbReference type="EMBL" id="CRL46118.1"/>
    </source>
</evidence>
<organism evidence="2 3">
    <name type="scientific">Sodalis glossinidius (strain morsitans)</name>
    <dbReference type="NCBI Taxonomy" id="343509"/>
    <lineage>
        <taxon>Bacteria</taxon>
        <taxon>Pseudomonadati</taxon>
        <taxon>Pseudomonadota</taxon>
        <taxon>Gammaproteobacteria</taxon>
        <taxon>Enterobacterales</taxon>
        <taxon>Bruguierivoracaceae</taxon>
        <taxon>Sodalis</taxon>
    </lineage>
</organism>
<protein>
    <submittedName>
        <fullName evidence="2">Uncharacterized protein</fullName>
    </submittedName>
</protein>
<keyword evidence="1" id="KW-1133">Transmembrane helix</keyword>
<reference evidence="2 3" key="1">
    <citation type="submission" date="2015-05" db="EMBL/GenBank/DDBJ databases">
        <authorList>
            <person name="Goodhead I."/>
        </authorList>
    </citation>
    <scope>NUCLEOTIDE SEQUENCE [LARGE SCALE GENOMIC DNA]</scope>
    <source>
        <strain evidence="3">morsitans</strain>
    </source>
</reference>
<dbReference type="EMBL" id="LN854557">
    <property type="protein sequence ID" value="CRL46118.1"/>
    <property type="molecule type" value="Genomic_DNA"/>
</dbReference>
<feature type="transmembrane region" description="Helical" evidence="1">
    <location>
        <begin position="21"/>
        <end position="42"/>
    </location>
</feature>
<proteinExistence type="predicted"/>
<sequence length="44" mass="4930">MAILKRLNQLADTFSDHNFALAKKIIIGVVILLAVFLIGRIYES</sequence>
<accession>A0A193QLY8</accession>
<evidence type="ECO:0000313" key="3">
    <source>
        <dbReference type="Proteomes" id="UP000245838"/>
    </source>
</evidence>
<dbReference type="Proteomes" id="UP000245838">
    <property type="component" value="Chromosome sggmmb4_Chromosome"/>
</dbReference>
<name>A0A193QLY8_SODGM</name>